<keyword evidence="2" id="KW-1185">Reference proteome</keyword>
<name>A0A7G2C2E9_9TRYP</name>
<gene>
    <name evidence="1" type="ORF">ADEAN_000135400</name>
</gene>
<protein>
    <submittedName>
        <fullName evidence="1">Uncharacterized protein</fullName>
    </submittedName>
</protein>
<reference evidence="1 2" key="1">
    <citation type="submission" date="2020-08" db="EMBL/GenBank/DDBJ databases">
        <authorList>
            <person name="Newling K."/>
            <person name="Davey J."/>
            <person name="Forrester S."/>
        </authorList>
    </citation>
    <scope>NUCLEOTIDE SEQUENCE [LARGE SCALE GENOMIC DNA]</scope>
    <source>
        <strain evidence="2">Crithidia deanei Carvalho (ATCC PRA-265)</strain>
    </source>
</reference>
<dbReference type="VEuPathDB" id="TriTrypDB:ADEAN_000135400"/>
<dbReference type="AlphaFoldDB" id="A0A7G2C2E9"/>
<organism evidence="1 2">
    <name type="scientific">Angomonas deanei</name>
    <dbReference type="NCBI Taxonomy" id="59799"/>
    <lineage>
        <taxon>Eukaryota</taxon>
        <taxon>Discoba</taxon>
        <taxon>Euglenozoa</taxon>
        <taxon>Kinetoplastea</taxon>
        <taxon>Metakinetoplastina</taxon>
        <taxon>Trypanosomatida</taxon>
        <taxon>Trypanosomatidae</taxon>
        <taxon>Strigomonadinae</taxon>
        <taxon>Angomonas</taxon>
    </lineage>
</organism>
<dbReference type="EMBL" id="LR877146">
    <property type="protein sequence ID" value="CAD2213910.1"/>
    <property type="molecule type" value="Genomic_DNA"/>
</dbReference>
<dbReference type="Proteomes" id="UP000515908">
    <property type="component" value="Chromosome 02"/>
</dbReference>
<proteinExistence type="predicted"/>
<accession>A0A7G2C2E9</accession>
<sequence>MLLLFFQRNVVSAVKEFMEHMVVDLDAFIEANQKQTNTVPISEKDVSFLGFVCKIVFLTGMCFEPVLTSVSDYCYDTFLQEHLFNGLLHRAGEKKYDSPLLTAFRALSAEGEEVYMSDVASELLGANHQLVESEGFTVTDVTSLPADILHSITVSGRKQQNGTTDPSWTLVPFYGSLEAIALRRME</sequence>
<evidence type="ECO:0000313" key="2">
    <source>
        <dbReference type="Proteomes" id="UP000515908"/>
    </source>
</evidence>
<evidence type="ECO:0000313" key="1">
    <source>
        <dbReference type="EMBL" id="CAD2213910.1"/>
    </source>
</evidence>